<dbReference type="PANTHER" id="PTHR39203:SF1">
    <property type="entry name" value="CYTOPLASMIC PROTEIN"/>
    <property type="match status" value="1"/>
</dbReference>
<protein>
    <submittedName>
        <fullName evidence="2">ASCH domain-containing protein</fullName>
    </submittedName>
</protein>
<evidence type="ECO:0000259" key="1">
    <source>
        <dbReference type="SMART" id="SM01022"/>
    </source>
</evidence>
<feature type="domain" description="ASCH" evidence="1">
    <location>
        <begin position="30"/>
        <end position="153"/>
    </location>
</feature>
<dbReference type="InterPro" id="IPR007374">
    <property type="entry name" value="ASCH_domain"/>
</dbReference>
<keyword evidence="3" id="KW-1185">Reference proteome</keyword>
<dbReference type="Pfam" id="PF04266">
    <property type="entry name" value="ASCH"/>
    <property type="match status" value="1"/>
</dbReference>
<organism evidence="2 3">
    <name type="scientific">Ramlibacter monticola</name>
    <dbReference type="NCBI Taxonomy" id="1926872"/>
    <lineage>
        <taxon>Bacteria</taxon>
        <taxon>Pseudomonadati</taxon>
        <taxon>Pseudomonadota</taxon>
        <taxon>Betaproteobacteria</taxon>
        <taxon>Burkholderiales</taxon>
        <taxon>Comamonadaceae</taxon>
        <taxon>Ramlibacter</taxon>
    </lineage>
</organism>
<dbReference type="Proteomes" id="UP000599109">
    <property type="component" value="Unassembled WGS sequence"/>
</dbReference>
<dbReference type="InterPro" id="IPR015947">
    <property type="entry name" value="PUA-like_sf"/>
</dbReference>
<dbReference type="PIRSF" id="PIRSF021320">
    <property type="entry name" value="DUF984"/>
    <property type="match status" value="1"/>
</dbReference>
<evidence type="ECO:0000313" key="2">
    <source>
        <dbReference type="EMBL" id="MBL0392517.1"/>
    </source>
</evidence>
<accession>A0A936Z1C7</accession>
<dbReference type="RefSeq" id="WP_201675138.1">
    <property type="nucleotide sequence ID" value="NZ_JAEQNE010000003.1"/>
</dbReference>
<proteinExistence type="predicted"/>
<comment type="caution">
    <text evidence="2">The sequence shown here is derived from an EMBL/GenBank/DDBJ whole genome shotgun (WGS) entry which is preliminary data.</text>
</comment>
<dbReference type="SMART" id="SM01022">
    <property type="entry name" value="ASCH"/>
    <property type="match status" value="1"/>
</dbReference>
<gene>
    <name evidence="2" type="ORF">JJ685_15360</name>
</gene>
<dbReference type="InterPro" id="IPR009326">
    <property type="entry name" value="DUF984"/>
</dbReference>
<dbReference type="EMBL" id="JAEQNE010000003">
    <property type="protein sequence ID" value="MBL0392517.1"/>
    <property type="molecule type" value="Genomic_DNA"/>
</dbReference>
<evidence type="ECO:0000313" key="3">
    <source>
        <dbReference type="Proteomes" id="UP000599109"/>
    </source>
</evidence>
<dbReference type="PANTHER" id="PTHR39203">
    <property type="entry name" value="CYTOPLASMIC PROTEIN-RELATED"/>
    <property type="match status" value="1"/>
</dbReference>
<dbReference type="SUPFAM" id="SSF88697">
    <property type="entry name" value="PUA domain-like"/>
    <property type="match status" value="1"/>
</dbReference>
<reference evidence="2 3" key="1">
    <citation type="journal article" date="2017" name="Int. J. Syst. Evol. Microbiol.">
        <title>Ramlibacter monticola sp. nov., isolated from forest soil.</title>
        <authorList>
            <person name="Chaudhary D.K."/>
            <person name="Kim J."/>
        </authorList>
    </citation>
    <scope>NUCLEOTIDE SEQUENCE [LARGE SCALE GENOMIC DNA]</scope>
    <source>
        <strain evidence="2 3">KACC 19175</strain>
    </source>
</reference>
<dbReference type="Gene3D" id="3.10.400.10">
    <property type="entry name" value="Sulfate adenylyltransferase"/>
    <property type="match status" value="1"/>
</dbReference>
<name>A0A936Z1C7_9BURK</name>
<sequence length="160" mass="17660">MSIPQEFADFWSAALRVTQRLEAGRFYEAFALGDSAEMAGYLAGLVLEGTKRATASLAWTYQSNGKPRPKPGDLSILMSWSRRPLCILETTAVDVVAFMEVPAEFALLEGEGDKTLSTWRRNHEVFFARECARIGRSPSPSMPIVCEHFSVVYQVPGAAP</sequence>
<dbReference type="AlphaFoldDB" id="A0A936Z1C7"/>
<dbReference type="CDD" id="cd06553">
    <property type="entry name" value="ASCH_Ef3133_like"/>
    <property type="match status" value="1"/>
</dbReference>